<keyword evidence="4 6" id="KW-0808">Transferase</keyword>
<evidence type="ECO:0000256" key="6">
    <source>
        <dbReference type="HAMAP-Rule" id="MF_00074"/>
    </source>
</evidence>
<evidence type="ECO:0000313" key="8">
    <source>
        <dbReference type="Proteomes" id="UP000245474"/>
    </source>
</evidence>
<reference evidence="7 8" key="1">
    <citation type="submission" date="2018-05" db="EMBL/GenBank/DDBJ databases">
        <title>Spiribacter halobius sp. nov., a moderately halophilic bacterium isolated from marine solar saltern.</title>
        <authorList>
            <person name="Zheng W.-S."/>
            <person name="Lu D.-C."/>
            <person name="Du Z.-J."/>
        </authorList>
    </citation>
    <scope>NUCLEOTIDE SEQUENCE [LARGE SCALE GENOMIC DNA]</scope>
    <source>
        <strain evidence="7 8">E85</strain>
    </source>
</reference>
<comment type="similarity">
    <text evidence="6">Belongs to the methyltransferase superfamily. RNA methyltransferase RsmG family.</text>
</comment>
<dbReference type="GO" id="GO:0070043">
    <property type="term" value="F:rRNA (guanine-N7-)-methyltransferase activity"/>
    <property type="evidence" value="ECO:0007669"/>
    <property type="project" value="UniProtKB-UniRule"/>
</dbReference>
<evidence type="ECO:0000256" key="5">
    <source>
        <dbReference type="ARBA" id="ARBA00022691"/>
    </source>
</evidence>
<dbReference type="SUPFAM" id="SSF53335">
    <property type="entry name" value="S-adenosyl-L-methionine-dependent methyltransferases"/>
    <property type="match status" value="1"/>
</dbReference>
<comment type="subcellular location">
    <subcellularLocation>
        <location evidence="6">Cytoplasm</location>
    </subcellularLocation>
</comment>
<dbReference type="PIRSF" id="PIRSF003078">
    <property type="entry name" value="GidB"/>
    <property type="match status" value="1"/>
</dbReference>
<keyword evidence="2 6" id="KW-0698">rRNA processing</keyword>
<dbReference type="PANTHER" id="PTHR31760:SF0">
    <property type="entry name" value="S-ADENOSYL-L-METHIONINE-DEPENDENT METHYLTRANSFERASES SUPERFAMILY PROTEIN"/>
    <property type="match status" value="1"/>
</dbReference>
<dbReference type="InterPro" id="IPR003682">
    <property type="entry name" value="rRNA_ssu_MeTfrase_G"/>
</dbReference>
<keyword evidence="8" id="KW-1185">Reference proteome</keyword>
<protein>
    <recommendedName>
        <fullName evidence="6">Ribosomal RNA small subunit methyltransferase G</fullName>
        <ecNumber evidence="6">2.1.1.170</ecNumber>
    </recommendedName>
    <alternativeName>
        <fullName evidence="6">16S rRNA 7-methylguanosine methyltransferase</fullName>
        <shortName evidence="6">16S rRNA m7G methyltransferase</shortName>
    </alternativeName>
</protein>
<dbReference type="PANTHER" id="PTHR31760">
    <property type="entry name" value="S-ADENOSYL-L-METHIONINE-DEPENDENT METHYLTRANSFERASES SUPERFAMILY PROTEIN"/>
    <property type="match status" value="1"/>
</dbReference>
<proteinExistence type="inferred from homology"/>
<evidence type="ECO:0000256" key="4">
    <source>
        <dbReference type="ARBA" id="ARBA00022679"/>
    </source>
</evidence>
<dbReference type="RefSeq" id="WP_109678297.1">
    <property type="nucleotide sequence ID" value="NZ_CP086615.1"/>
</dbReference>
<comment type="caution">
    <text evidence="7">The sequence shown here is derived from an EMBL/GenBank/DDBJ whole genome shotgun (WGS) entry which is preliminary data.</text>
</comment>
<dbReference type="InterPro" id="IPR029063">
    <property type="entry name" value="SAM-dependent_MTases_sf"/>
</dbReference>
<organism evidence="7 8">
    <name type="scientific">Sediminicurvatus halobius</name>
    <dbReference type="NCBI Taxonomy" id="2182432"/>
    <lineage>
        <taxon>Bacteria</taxon>
        <taxon>Pseudomonadati</taxon>
        <taxon>Pseudomonadota</taxon>
        <taxon>Gammaproteobacteria</taxon>
        <taxon>Chromatiales</taxon>
        <taxon>Ectothiorhodospiraceae</taxon>
        <taxon>Sediminicurvatus</taxon>
    </lineage>
</organism>
<comment type="catalytic activity">
    <reaction evidence="6">
        <text>guanosine(527) in 16S rRNA + S-adenosyl-L-methionine = N(7)-methylguanosine(527) in 16S rRNA + S-adenosyl-L-homocysteine</text>
        <dbReference type="Rhea" id="RHEA:42732"/>
        <dbReference type="Rhea" id="RHEA-COMP:10209"/>
        <dbReference type="Rhea" id="RHEA-COMP:10210"/>
        <dbReference type="ChEBI" id="CHEBI:57856"/>
        <dbReference type="ChEBI" id="CHEBI:59789"/>
        <dbReference type="ChEBI" id="CHEBI:74269"/>
        <dbReference type="ChEBI" id="CHEBI:74480"/>
        <dbReference type="EC" id="2.1.1.170"/>
    </reaction>
</comment>
<evidence type="ECO:0000256" key="2">
    <source>
        <dbReference type="ARBA" id="ARBA00022552"/>
    </source>
</evidence>
<dbReference type="Gene3D" id="3.40.50.150">
    <property type="entry name" value="Vaccinia Virus protein VP39"/>
    <property type="match status" value="1"/>
</dbReference>
<dbReference type="Proteomes" id="UP000245474">
    <property type="component" value="Unassembled WGS sequence"/>
</dbReference>
<evidence type="ECO:0000256" key="3">
    <source>
        <dbReference type="ARBA" id="ARBA00022603"/>
    </source>
</evidence>
<evidence type="ECO:0000313" key="7">
    <source>
        <dbReference type="EMBL" id="PWG63380.1"/>
    </source>
</evidence>
<dbReference type="OrthoDB" id="9808773at2"/>
<feature type="binding site" evidence="6">
    <location>
        <position position="140"/>
    </location>
    <ligand>
        <name>S-adenosyl-L-methionine</name>
        <dbReference type="ChEBI" id="CHEBI:59789"/>
    </ligand>
</feature>
<dbReference type="AlphaFoldDB" id="A0A2U2N2R1"/>
<dbReference type="EMBL" id="QFFI01000011">
    <property type="protein sequence ID" value="PWG63380.1"/>
    <property type="molecule type" value="Genomic_DNA"/>
</dbReference>
<accession>A0A2U2N2R1</accession>
<keyword evidence="5 6" id="KW-0949">S-adenosyl-L-methionine</keyword>
<dbReference type="EC" id="2.1.1.170" evidence="6"/>
<comment type="caution">
    <text evidence="6">Lacks conserved residue(s) required for the propagation of feature annotation.</text>
</comment>
<feature type="binding site" evidence="6">
    <location>
        <position position="80"/>
    </location>
    <ligand>
        <name>S-adenosyl-L-methionine</name>
        <dbReference type="ChEBI" id="CHEBI:59789"/>
    </ligand>
</feature>
<dbReference type="HAMAP" id="MF_00074">
    <property type="entry name" value="16SrRNA_methyltr_G"/>
    <property type="match status" value="1"/>
</dbReference>
<evidence type="ECO:0000256" key="1">
    <source>
        <dbReference type="ARBA" id="ARBA00022490"/>
    </source>
</evidence>
<dbReference type="Pfam" id="PF02527">
    <property type="entry name" value="GidB"/>
    <property type="match status" value="1"/>
</dbReference>
<sequence>MAASAEARLAEGLEALGLSPAPAARLLAYRDLLARWNRVYNLSAIRDPEAMVERHLLDSLAVIPHLPAGPLLDVGSGGGLPGLPIAIMAPGRPITLLESNGKKARFLRQAVLELDLAQVSVAHERLEQHTGGPYGVVICRAFSEALAFWRGTARLLAPGGRALAMKGRRDEMELAALSTEGVSCRVQRLAVPGLDAERHLLVLGDSGPEHRTAS</sequence>
<name>A0A2U2N2R1_9GAMM</name>
<keyword evidence="1 6" id="KW-0963">Cytoplasm</keyword>
<dbReference type="NCBIfam" id="TIGR00138">
    <property type="entry name" value="rsmG_gidB"/>
    <property type="match status" value="1"/>
</dbReference>
<feature type="binding site" evidence="6">
    <location>
        <position position="75"/>
    </location>
    <ligand>
        <name>S-adenosyl-L-methionine</name>
        <dbReference type="ChEBI" id="CHEBI:59789"/>
    </ligand>
</feature>
<dbReference type="GO" id="GO:0005829">
    <property type="term" value="C:cytosol"/>
    <property type="evidence" value="ECO:0007669"/>
    <property type="project" value="TreeGrafter"/>
</dbReference>
<feature type="binding site" evidence="6">
    <location>
        <begin position="126"/>
        <end position="127"/>
    </location>
    <ligand>
        <name>S-adenosyl-L-methionine</name>
        <dbReference type="ChEBI" id="CHEBI:59789"/>
    </ligand>
</feature>
<gene>
    <name evidence="6" type="primary">rsmG</name>
    <name evidence="7" type="ORF">DEM34_08715</name>
</gene>
<keyword evidence="3 6" id="KW-0489">Methyltransferase</keyword>
<comment type="function">
    <text evidence="6">Specifically methylates the N7 position of guanine in position 527 of 16S rRNA.</text>
</comment>